<evidence type="ECO:0000256" key="4">
    <source>
        <dbReference type="ARBA" id="ARBA00022806"/>
    </source>
</evidence>
<sequence length="2037" mass="227411">MSDEWPAAPFLVGGAIHDDCRFANRTVLLSEIRALVRNLNVPGFLIRGPRRFGKSSVLERLGVLIEDEALVIRLDLLSILGHSDVWPVGSVAPTVLLALLEVVESAVGHLPAPLRNLVSSPGIDIQMFRRRGLAELLKLAPRRLVVLIDEMEVAEARDPRAPGELGHALTPIVGASRNRPFLCVVWGRAYGRGLARDIPDIYKDFPRHNLERFSRADVAALLNQPVRDHYAWSDDAVGRAWELTSGHPLFAAALGAAVHRRRADGTTAVVTIPEVNAALDLALDRSETWGDAWRQLGRVKQLFLRAVAEGTPAVLEEVTARVQRWGAPYESSDFKPLLGGLLDDDVLAETAHGYVYAVEMIRQWIASIDPGVLLAEPEDPRDGQSAAAEREERRGRELYGKGDFDGAAQAFERALELDEGRWHAAVSLGQILLKQNRPMDAARKLRQASPTAEVRRIRARALAASLKQALALHDDVAAWADELRAVDPQQQEAPEAEASFAEIDVESWWSVITSERPPEEWIQATDRLVLVPAGARIPAALRRLHAAILGGLEGRTDIQPLRGLVCHVSPHVLQRCEPLTDSAAEGLSELWAHSFAAVTSALERFAFEPGHLGTIVLPGSLSQLASCRRAQSEMGDRVRKLVSALVTVSRLTEFACQDVVLTRGAVALLAHLQEKEKARQRLGEALHRAVESVDSGSSAGVGVALWTLPMIISHIIALVDEQCRQSYLQDIVNNIEYLFQRIDADPEWSAAASREDESVWSSWHELLEALASDWPAEISSLRGSIQTLRAINVAMPEAAPTRAGKHIEASELAVILGSVYKVGRPVPYRIYGVPPGYVRAWSVERLGRELLARAYRVEGGEPSVQTFLAHLWDNERRLLTTLATRWEGRALPRLHVSRFEGQALILVTDHVGPRTLRDLIDSGEIERLRRSSRSGLWWHLQGIIDGLASLHRAGYLHRAVRPEHVLVDPEARSSRGRPWLRLANFEWSVYMYNIIASQPLTNPVVDRYMAPERISMRARGEDGFVSGEGPVTDAFALGVLLYECMMEPLRPAERERLPTSYDAKAHREWITQLLITVNEARRDQRLLPEEAFVLAELLRPDPIRRCADLDSILETVGVLAQSDPDHHAGADRPLQLVSALELSTPESIARFIHDELPNLEFASIEALASWIQKQLKNARIRPNRRAGAPLLLEGRDLNFTVEPFHFHGHLHHHIGWLKVAKEHDGPSGAVLGTLVGGVEIHNYHRQLQIAPLLTSPEGWTRWFNAVERLYEGLTSDERAFVARLHWSIDLERKSWERQVEPYELVEYREATRPGLYDVAIIQGVGDRRVGNGERNRYGLSDLMAQSADRGNTYFELGRRRSPTARFDPGQRWFQKSSDEQTGRIEMHRIRREGAGRPPTQGFVRPHSLAGHHALYQRRKDVLADIERDPFLVRALHTPEETFDDLNLPPTRLFDGRLDADKQALAVAIQNRRPHFLVQGPPGTGKTTLAAEIILRTLHQAPSSRILIVSQAHDPLNNLLERVQQSLAALGSGGGKLSPSSVRLTSEERLDEQRYGQEGVRVAREFHPSRVAAQLMIDASEWRPGPGDIQHEKALAAWQHLKETQALYGLSRSLENRLVSSANLVYATANDRRLAALRPGSFDLVIYEEAAKAYPLEVLGPLRFARRWLLIGDQKQLPPFGLDDIDGCLRAEIAEHRERYRYGKRTGGNASGIDPATILGTGPAPRDLWAGIQQEMMSLFRFFDYALTRSRLRVPLGASLPGGLDGKSAAIQGLTGMLRTQWRMHPVIGDFISRCFYDGEIATGSPELLKEQRRHRLEPRNLPEIRDKSIVWLDTPWVEDQELATEHHVFGGGYENGFEARVLLGFARHLLVGPPKKYTVAILSPYRAQISALAKLTRGYSFSGGGELQNNLHTADSFQGKQADIVLVSLVRNNSLRRRQSALGFLENVQRATVIFSRAERLLVIVGCLQHFRRHPGTAMERVASEVEALAGDRNSGVLILPASDFIEDRYWDDLRRYHGLKREAERRSSAKRGARES</sequence>
<evidence type="ECO:0000256" key="7">
    <source>
        <dbReference type="SAM" id="MobiDB-lite"/>
    </source>
</evidence>
<dbReference type="InterPro" id="IPR000719">
    <property type="entry name" value="Prot_kinase_dom"/>
</dbReference>
<evidence type="ECO:0000256" key="3">
    <source>
        <dbReference type="ARBA" id="ARBA00022801"/>
    </source>
</evidence>
<dbReference type="InterPro" id="IPR011990">
    <property type="entry name" value="TPR-like_helical_dom_sf"/>
</dbReference>
<dbReference type="InterPro" id="IPR027417">
    <property type="entry name" value="P-loop_NTPase"/>
</dbReference>
<dbReference type="PANTHER" id="PTHR43788:SF8">
    <property type="entry name" value="DNA-BINDING PROTEIN SMUBP-2"/>
    <property type="match status" value="1"/>
</dbReference>
<dbReference type="InterPro" id="IPR047187">
    <property type="entry name" value="SF1_C_Upf1"/>
</dbReference>
<keyword evidence="3" id="KW-0378">Hydrolase</keyword>
<evidence type="ECO:0000313" key="10">
    <source>
        <dbReference type="Proteomes" id="UP001139031"/>
    </source>
</evidence>
<dbReference type="InterPro" id="IPR041677">
    <property type="entry name" value="DNA2/NAM7_AAA_11"/>
</dbReference>
<dbReference type="SUPFAM" id="SSF48452">
    <property type="entry name" value="TPR-like"/>
    <property type="match status" value="1"/>
</dbReference>
<evidence type="ECO:0000256" key="2">
    <source>
        <dbReference type="ARBA" id="ARBA00022741"/>
    </source>
</evidence>
<keyword evidence="5" id="KW-0067">ATP-binding</keyword>
<dbReference type="SMART" id="SM00220">
    <property type="entry name" value="S_TKc"/>
    <property type="match status" value="1"/>
</dbReference>
<feature type="domain" description="Protein kinase" evidence="8">
    <location>
        <begin position="816"/>
        <end position="1119"/>
    </location>
</feature>
<dbReference type="InterPro" id="IPR019734">
    <property type="entry name" value="TPR_rpt"/>
</dbReference>
<protein>
    <recommendedName>
        <fullName evidence="8">Protein kinase domain-containing protein</fullName>
    </recommendedName>
</protein>
<dbReference type="InterPro" id="IPR041679">
    <property type="entry name" value="DNA2/NAM7-like_C"/>
</dbReference>
<dbReference type="RefSeq" id="WP_224195688.1">
    <property type="nucleotide sequence ID" value="NZ_JAIRAU010000045.1"/>
</dbReference>
<dbReference type="InterPro" id="IPR050534">
    <property type="entry name" value="Coronavir_polyprotein_1ab"/>
</dbReference>
<organism evidence="9 10">
    <name type="scientific">Nannocystis pusilla</name>
    <dbReference type="NCBI Taxonomy" id="889268"/>
    <lineage>
        <taxon>Bacteria</taxon>
        <taxon>Pseudomonadati</taxon>
        <taxon>Myxococcota</taxon>
        <taxon>Polyangia</taxon>
        <taxon>Nannocystales</taxon>
        <taxon>Nannocystaceae</taxon>
        <taxon>Nannocystis</taxon>
    </lineage>
</organism>
<feature type="region of interest" description="Disordered" evidence="7">
    <location>
        <begin position="375"/>
        <end position="397"/>
    </location>
</feature>
<evidence type="ECO:0000256" key="1">
    <source>
        <dbReference type="ARBA" id="ARBA00007913"/>
    </source>
</evidence>
<dbReference type="Pfam" id="PF00069">
    <property type="entry name" value="Pkinase"/>
    <property type="match status" value="1"/>
</dbReference>
<feature type="repeat" description="TPR" evidence="6">
    <location>
        <begin position="388"/>
        <end position="421"/>
    </location>
</feature>
<dbReference type="SMART" id="SM00382">
    <property type="entry name" value="AAA"/>
    <property type="match status" value="2"/>
</dbReference>
<keyword evidence="2" id="KW-0547">Nucleotide-binding</keyword>
<name>A0ABS7U097_9BACT</name>
<dbReference type="EMBL" id="JAIRAU010000045">
    <property type="protein sequence ID" value="MBZ5713953.1"/>
    <property type="molecule type" value="Genomic_DNA"/>
</dbReference>
<dbReference type="InterPro" id="IPR011009">
    <property type="entry name" value="Kinase-like_dom_sf"/>
</dbReference>
<dbReference type="Pfam" id="PF13087">
    <property type="entry name" value="AAA_12"/>
    <property type="match status" value="1"/>
</dbReference>
<accession>A0ABS7U097</accession>
<dbReference type="SUPFAM" id="SSF56112">
    <property type="entry name" value="Protein kinase-like (PK-like)"/>
    <property type="match status" value="1"/>
</dbReference>
<dbReference type="Gene3D" id="3.40.50.300">
    <property type="entry name" value="P-loop containing nucleotide triphosphate hydrolases"/>
    <property type="match status" value="3"/>
</dbReference>
<dbReference type="Gene3D" id="1.25.40.10">
    <property type="entry name" value="Tetratricopeptide repeat domain"/>
    <property type="match status" value="1"/>
</dbReference>
<dbReference type="PROSITE" id="PS50011">
    <property type="entry name" value="PROTEIN_KINASE_DOM"/>
    <property type="match status" value="1"/>
</dbReference>
<dbReference type="CDD" id="cd18808">
    <property type="entry name" value="SF1_C_Upf1"/>
    <property type="match status" value="1"/>
</dbReference>
<dbReference type="Pfam" id="PF13086">
    <property type="entry name" value="AAA_11"/>
    <property type="match status" value="1"/>
</dbReference>
<evidence type="ECO:0000313" key="9">
    <source>
        <dbReference type="EMBL" id="MBZ5713953.1"/>
    </source>
</evidence>
<dbReference type="PROSITE" id="PS50005">
    <property type="entry name" value="TPR"/>
    <property type="match status" value="1"/>
</dbReference>
<evidence type="ECO:0000256" key="6">
    <source>
        <dbReference type="PROSITE-ProRule" id="PRU00339"/>
    </source>
</evidence>
<evidence type="ECO:0000256" key="5">
    <source>
        <dbReference type="ARBA" id="ARBA00022840"/>
    </source>
</evidence>
<evidence type="ECO:0000259" key="8">
    <source>
        <dbReference type="PROSITE" id="PS50011"/>
    </source>
</evidence>
<comment type="similarity">
    <text evidence="1">Belongs to the DNA2/NAM7 helicase family.</text>
</comment>
<reference evidence="9" key="1">
    <citation type="submission" date="2021-08" db="EMBL/GenBank/DDBJ databases">
        <authorList>
            <person name="Stevens D.C."/>
        </authorList>
    </citation>
    <scope>NUCLEOTIDE SEQUENCE</scope>
    <source>
        <strain evidence="9">DSM 53165</strain>
    </source>
</reference>
<keyword evidence="10" id="KW-1185">Reference proteome</keyword>
<keyword evidence="4" id="KW-0347">Helicase</keyword>
<dbReference type="Gene3D" id="1.10.510.10">
    <property type="entry name" value="Transferase(Phosphotransferase) domain 1"/>
    <property type="match status" value="1"/>
</dbReference>
<proteinExistence type="inferred from homology"/>
<dbReference type="PANTHER" id="PTHR43788">
    <property type="entry name" value="DNA2/NAM7 HELICASE FAMILY MEMBER"/>
    <property type="match status" value="1"/>
</dbReference>
<dbReference type="SUPFAM" id="SSF52540">
    <property type="entry name" value="P-loop containing nucleoside triphosphate hydrolases"/>
    <property type="match status" value="2"/>
</dbReference>
<dbReference type="InterPro" id="IPR003593">
    <property type="entry name" value="AAA+_ATPase"/>
</dbReference>
<feature type="compositionally biased region" description="Basic and acidic residues" evidence="7">
    <location>
        <begin position="378"/>
        <end position="397"/>
    </location>
</feature>
<comment type="caution">
    <text evidence="9">The sequence shown here is derived from an EMBL/GenBank/DDBJ whole genome shotgun (WGS) entry which is preliminary data.</text>
</comment>
<gene>
    <name evidence="9" type="ORF">K7C98_32375</name>
</gene>
<dbReference type="Proteomes" id="UP001139031">
    <property type="component" value="Unassembled WGS sequence"/>
</dbReference>
<keyword evidence="6" id="KW-0802">TPR repeat</keyword>